<reference evidence="2" key="1">
    <citation type="submission" date="2016-10" db="EMBL/GenBank/DDBJ databases">
        <authorList>
            <person name="Wibberg D."/>
        </authorList>
    </citation>
    <scope>NUCLEOTIDE SEQUENCE [LARGE SCALE GENOMIC DNA]</scope>
</reference>
<protein>
    <submittedName>
        <fullName evidence="1">IS66 Orf2 like protein</fullName>
    </submittedName>
</protein>
<gene>
    <name evidence="1" type="ORF">DSM25559_5026</name>
</gene>
<sequence length="127" mass="14376">MRRGIDGLSTLVEGVIRQVPGSGAIFGFRSRLADRIKLLWWDDQGFCLFHKSRASIRISVGLQFSVMLNWIDKRWGDTGWDFGANVRRIMRGGKPRPSQVKSDQLIVASTVFMTKYTLISTTSLWPG</sequence>
<dbReference type="InterPro" id="IPR008878">
    <property type="entry name" value="Transposase_IS66_Orf2"/>
</dbReference>
<dbReference type="AlphaFoldDB" id="A0A1R3U9L0"/>
<dbReference type="NCBIfam" id="NF033819">
    <property type="entry name" value="IS66_TnpB"/>
    <property type="match status" value="1"/>
</dbReference>
<dbReference type="Proteomes" id="UP000187891">
    <property type="component" value="Unassembled WGS sequence"/>
</dbReference>
<organism evidence="1 2">
    <name type="scientific">Agrobacterium rosae</name>
    <dbReference type="NCBI Taxonomy" id="1972867"/>
    <lineage>
        <taxon>Bacteria</taxon>
        <taxon>Pseudomonadati</taxon>
        <taxon>Pseudomonadota</taxon>
        <taxon>Alphaproteobacteria</taxon>
        <taxon>Hyphomicrobiales</taxon>
        <taxon>Rhizobiaceae</taxon>
        <taxon>Rhizobium/Agrobacterium group</taxon>
        <taxon>Agrobacterium</taxon>
    </lineage>
</organism>
<dbReference type="PANTHER" id="PTHR36455:SF1">
    <property type="entry name" value="BLR8292 PROTEIN"/>
    <property type="match status" value="1"/>
</dbReference>
<dbReference type="EMBL" id="FMUE01000022">
    <property type="protein sequence ID" value="SCX35556.1"/>
    <property type="molecule type" value="Genomic_DNA"/>
</dbReference>
<proteinExistence type="predicted"/>
<dbReference type="PANTHER" id="PTHR36455">
    <property type="match status" value="1"/>
</dbReference>
<evidence type="ECO:0000313" key="2">
    <source>
        <dbReference type="Proteomes" id="UP000187891"/>
    </source>
</evidence>
<name>A0A1R3U9L0_9HYPH</name>
<accession>A0A1R3U9L0</accession>
<dbReference type="STRING" id="1907666.DSM25559_5026"/>
<dbReference type="Pfam" id="PF05717">
    <property type="entry name" value="TnpB_IS66"/>
    <property type="match status" value="1"/>
</dbReference>
<evidence type="ECO:0000313" key="1">
    <source>
        <dbReference type="EMBL" id="SCX35556.1"/>
    </source>
</evidence>